<name>A0ABV5H445_9FLAO</name>
<accession>A0ABV5H445</accession>
<sequence length="155" mass="17630">MSTVKTIAKATAKKENVQTPKNGATPKSSTKPEKLDMFQDMKKGSNSEAVKDELKEQTKLLIANFKPTAEDRIKNAEKFKILTEKYSHLKVKKEELEKFKISSDGTKERIYFENSEGFKLEVSNSNIIEEMINLAELTLNNILINTQSEVQNFVI</sequence>
<reference evidence="2 3" key="1">
    <citation type="submission" date="2024-09" db="EMBL/GenBank/DDBJ databases">
        <authorList>
            <person name="Sun Q."/>
            <person name="Mori K."/>
        </authorList>
    </citation>
    <scope>NUCLEOTIDE SEQUENCE [LARGE SCALE GENOMIC DNA]</scope>
    <source>
        <strain evidence="2 3">CECT 8300</strain>
    </source>
</reference>
<protein>
    <submittedName>
        <fullName evidence="2">Uncharacterized protein</fullName>
    </submittedName>
</protein>
<feature type="compositionally biased region" description="Basic and acidic residues" evidence="1">
    <location>
        <begin position="30"/>
        <end position="50"/>
    </location>
</feature>
<dbReference type="RefSeq" id="WP_290270633.1">
    <property type="nucleotide sequence ID" value="NZ_JAUFQP010000010.1"/>
</dbReference>
<dbReference type="EMBL" id="JBHMFA010000017">
    <property type="protein sequence ID" value="MFB9106558.1"/>
    <property type="molecule type" value="Genomic_DNA"/>
</dbReference>
<feature type="region of interest" description="Disordered" evidence="1">
    <location>
        <begin position="1"/>
        <end position="50"/>
    </location>
</feature>
<proteinExistence type="predicted"/>
<evidence type="ECO:0000256" key="1">
    <source>
        <dbReference type="SAM" id="MobiDB-lite"/>
    </source>
</evidence>
<organism evidence="2 3">
    <name type="scientific">Algibacter miyuki</name>
    <dbReference type="NCBI Taxonomy" id="1306933"/>
    <lineage>
        <taxon>Bacteria</taxon>
        <taxon>Pseudomonadati</taxon>
        <taxon>Bacteroidota</taxon>
        <taxon>Flavobacteriia</taxon>
        <taxon>Flavobacteriales</taxon>
        <taxon>Flavobacteriaceae</taxon>
        <taxon>Algibacter</taxon>
    </lineage>
</organism>
<feature type="compositionally biased region" description="Low complexity" evidence="1">
    <location>
        <begin position="1"/>
        <end position="10"/>
    </location>
</feature>
<keyword evidence="3" id="KW-1185">Reference proteome</keyword>
<comment type="caution">
    <text evidence="2">The sequence shown here is derived from an EMBL/GenBank/DDBJ whole genome shotgun (WGS) entry which is preliminary data.</text>
</comment>
<dbReference type="Proteomes" id="UP001589590">
    <property type="component" value="Unassembled WGS sequence"/>
</dbReference>
<evidence type="ECO:0000313" key="3">
    <source>
        <dbReference type="Proteomes" id="UP001589590"/>
    </source>
</evidence>
<feature type="compositionally biased region" description="Polar residues" evidence="1">
    <location>
        <begin position="17"/>
        <end position="29"/>
    </location>
</feature>
<evidence type="ECO:0000313" key="2">
    <source>
        <dbReference type="EMBL" id="MFB9106558.1"/>
    </source>
</evidence>
<gene>
    <name evidence="2" type="ORF">ACFFU1_16740</name>
</gene>